<dbReference type="InterPro" id="IPR036388">
    <property type="entry name" value="WH-like_DNA-bd_sf"/>
</dbReference>
<dbReference type="SUPFAM" id="SSF46785">
    <property type="entry name" value="Winged helix' DNA-binding domain"/>
    <property type="match status" value="1"/>
</dbReference>
<dbReference type="AlphaFoldDB" id="A0AAD3P037"/>
<dbReference type="InterPro" id="IPR036390">
    <property type="entry name" value="WH_DNA-bd_sf"/>
</dbReference>
<accession>A0AAD3P037</accession>
<feature type="compositionally biased region" description="Low complexity" evidence="1">
    <location>
        <begin position="100"/>
        <end position="110"/>
    </location>
</feature>
<feature type="region of interest" description="Disordered" evidence="1">
    <location>
        <begin position="22"/>
        <end position="46"/>
    </location>
</feature>
<comment type="caution">
    <text evidence="2">The sequence shown here is derived from an EMBL/GenBank/DDBJ whole genome shotgun (WGS) entry which is preliminary data.</text>
</comment>
<dbReference type="EMBL" id="BSFH01000032">
    <property type="protein sequence ID" value="GLK65137.1"/>
    <property type="molecule type" value="Genomic_DNA"/>
</dbReference>
<evidence type="ECO:0000313" key="3">
    <source>
        <dbReference type="Proteomes" id="UP001143349"/>
    </source>
</evidence>
<dbReference type="Proteomes" id="UP001143349">
    <property type="component" value="Unassembled WGS sequence"/>
</dbReference>
<evidence type="ECO:0000256" key="1">
    <source>
        <dbReference type="SAM" id="MobiDB-lite"/>
    </source>
</evidence>
<reference evidence="2" key="2">
    <citation type="submission" date="2023-01" db="EMBL/GenBank/DDBJ databases">
        <authorList>
            <person name="Sun Q."/>
            <person name="Evtushenko L."/>
        </authorList>
    </citation>
    <scope>NUCLEOTIDE SEQUENCE</scope>
    <source>
        <strain evidence="2">VKM B-2222</strain>
    </source>
</reference>
<name>A0AAD3P037_9RHOB</name>
<dbReference type="RefSeq" id="WP_227493476.1">
    <property type="nucleotide sequence ID" value="NZ_BSFH01000032.1"/>
</dbReference>
<reference evidence="2" key="1">
    <citation type="journal article" date="2014" name="Int. J. Syst. Evol. Microbiol.">
        <title>Complete genome sequence of Corynebacterium casei LMG S-19264T (=DSM 44701T), isolated from a smear-ripened cheese.</title>
        <authorList>
            <consortium name="US DOE Joint Genome Institute (JGI-PGF)"/>
            <person name="Walter F."/>
            <person name="Albersmeier A."/>
            <person name="Kalinowski J."/>
            <person name="Ruckert C."/>
        </authorList>
    </citation>
    <scope>NUCLEOTIDE SEQUENCE</scope>
    <source>
        <strain evidence="2">VKM B-2222</strain>
    </source>
</reference>
<organism evidence="2 3">
    <name type="scientific">Paracoccus kondratievae</name>
    <dbReference type="NCBI Taxonomy" id="135740"/>
    <lineage>
        <taxon>Bacteria</taxon>
        <taxon>Pseudomonadati</taxon>
        <taxon>Pseudomonadota</taxon>
        <taxon>Alphaproteobacteria</taxon>
        <taxon>Rhodobacterales</taxon>
        <taxon>Paracoccaceae</taxon>
        <taxon>Paracoccus</taxon>
    </lineage>
</organism>
<evidence type="ECO:0008006" key="4">
    <source>
        <dbReference type="Google" id="ProtNLM"/>
    </source>
</evidence>
<keyword evidence="3" id="KW-1185">Reference proteome</keyword>
<dbReference type="Gene3D" id="1.10.10.10">
    <property type="entry name" value="Winged helix-like DNA-binding domain superfamily/Winged helix DNA-binding domain"/>
    <property type="match status" value="1"/>
</dbReference>
<evidence type="ECO:0000313" key="2">
    <source>
        <dbReference type="EMBL" id="GLK65137.1"/>
    </source>
</evidence>
<proteinExistence type="predicted"/>
<sequence length="118" mass="12504">MPFLLKDAGSLDSLRLSQRTLPDKVQVSRAASRPEEKGLITHSVLGSERRSRNHAITDAGRDLFSRAFGAVETRANQILNAMSAADRGALAQGIAEVDRSGSGAASPSSRLGQMQQTG</sequence>
<gene>
    <name evidence="2" type="ORF">GCM10017635_26080</name>
</gene>
<protein>
    <recommendedName>
        <fullName evidence="4">HTH marR-type domain-containing protein</fullName>
    </recommendedName>
</protein>
<feature type="region of interest" description="Disordered" evidence="1">
    <location>
        <begin position="98"/>
        <end position="118"/>
    </location>
</feature>